<sequence>MRLLRPTSPPPRWHGQALQAAVDTERTLHHRAAEAKQQVDDAVASSRLDHERQAAHVQRHIEQQLGELRGELRVVEARAEQRVRAAEARAESATSALREADEAAAQVHAALQEQQLACRQYASTLLEAEARVEKLSARAQAAEDAMAAACRRADACEAHAGEETHHAASLREQLARVHSEREEALRCVAQLQARVDLAAEESRAITEAEMRAVARRVREDTLLLASRRQMECEHAAAQQLAAIEETAVRLLAEAQRGARLSSDGRVASAHQLADCRGEARRAHDELRAAAAERAEAEAEAAARGVGLAEAEAAARAHAAEAEAARLEARELWHIASLSEECARAEALRRQADEQERAHAQLAAEGAAEKGRLRDELAEALRALEEQAGRCGWLERRQQHACDEAARLHAALRQAHAAMEEQRGAARAEAHELRAQYAAAAAEGVRLHAEVARLHAAAEAARRGRAEEAYAEPRAHFAEVQGKYVSAAAEVIERLEHASRVALEQQAQEHALAAELQERCLSAAAGISSLSDEFEAMHSAMVSLQDRDREALRDR</sequence>
<feature type="coiled-coil region" evidence="1">
    <location>
        <begin position="76"/>
        <end position="152"/>
    </location>
</feature>
<dbReference type="EMBL" id="JBGBPQ010000021">
    <property type="protein sequence ID" value="KAL1503741.1"/>
    <property type="molecule type" value="Genomic_DNA"/>
</dbReference>
<evidence type="ECO:0000256" key="2">
    <source>
        <dbReference type="SAM" id="MobiDB-lite"/>
    </source>
</evidence>
<gene>
    <name evidence="3" type="ORF">AB1Y20_012211</name>
</gene>
<keyword evidence="4" id="KW-1185">Reference proteome</keyword>
<protein>
    <submittedName>
        <fullName evidence="3">Uncharacterized protein</fullName>
    </submittedName>
</protein>
<evidence type="ECO:0000256" key="1">
    <source>
        <dbReference type="SAM" id="Coils"/>
    </source>
</evidence>
<keyword evidence="1" id="KW-0175">Coiled coil</keyword>
<feature type="region of interest" description="Disordered" evidence="2">
    <location>
        <begin position="35"/>
        <end position="54"/>
    </location>
</feature>
<organism evidence="3 4">
    <name type="scientific">Prymnesium parvum</name>
    <name type="common">Toxic golden alga</name>
    <dbReference type="NCBI Taxonomy" id="97485"/>
    <lineage>
        <taxon>Eukaryota</taxon>
        <taxon>Haptista</taxon>
        <taxon>Haptophyta</taxon>
        <taxon>Prymnesiophyceae</taxon>
        <taxon>Prymnesiales</taxon>
        <taxon>Prymnesiaceae</taxon>
        <taxon>Prymnesium</taxon>
    </lineage>
</organism>
<proteinExistence type="predicted"/>
<evidence type="ECO:0000313" key="3">
    <source>
        <dbReference type="EMBL" id="KAL1503741.1"/>
    </source>
</evidence>
<dbReference type="Proteomes" id="UP001515480">
    <property type="component" value="Unassembled WGS sequence"/>
</dbReference>
<dbReference type="AlphaFoldDB" id="A0AB34IQR6"/>
<accession>A0AB34IQR6</accession>
<reference evidence="3 4" key="1">
    <citation type="journal article" date="2024" name="Science">
        <title>Giant polyketide synthase enzymes in the biosynthesis of giant marine polyether toxins.</title>
        <authorList>
            <person name="Fallon T.R."/>
            <person name="Shende V.V."/>
            <person name="Wierzbicki I.H."/>
            <person name="Pendleton A.L."/>
            <person name="Watervoot N.F."/>
            <person name="Auber R.P."/>
            <person name="Gonzalez D.J."/>
            <person name="Wisecaver J.H."/>
            <person name="Moore B.S."/>
        </authorList>
    </citation>
    <scope>NUCLEOTIDE SEQUENCE [LARGE SCALE GENOMIC DNA]</scope>
    <source>
        <strain evidence="3 4">12B1</strain>
    </source>
</reference>
<name>A0AB34IQR6_PRYPA</name>
<evidence type="ECO:0000313" key="4">
    <source>
        <dbReference type="Proteomes" id="UP001515480"/>
    </source>
</evidence>
<feature type="coiled-coil region" evidence="1">
    <location>
        <begin position="279"/>
        <end position="435"/>
    </location>
</feature>
<comment type="caution">
    <text evidence="3">The sequence shown here is derived from an EMBL/GenBank/DDBJ whole genome shotgun (WGS) entry which is preliminary data.</text>
</comment>